<reference evidence="2 3" key="1">
    <citation type="submission" date="2017-05" db="EMBL/GenBank/DDBJ databases">
        <title>Genome Sequence of Loktanella vestfoldensis Strain SMR4r Isolated from a Culture of the Diatom Skeletonema marinoi.</title>
        <authorList>
            <person name="Topel M."/>
            <person name="Pinder M.I.M."/>
            <person name="Johansson O.N."/>
            <person name="Kourtchenko O."/>
            <person name="Godhe A."/>
            <person name="Clarke A.K."/>
        </authorList>
    </citation>
    <scope>NUCLEOTIDE SEQUENCE [LARGE SCALE GENOMIC DNA]</scope>
    <source>
        <strain evidence="2 3">SMR4r</strain>
    </source>
</reference>
<protein>
    <submittedName>
        <fullName evidence="2">Uncharacterized protein</fullName>
    </submittedName>
</protein>
<dbReference type="OrthoDB" id="195732at2"/>
<organism evidence="2 3">
    <name type="scientific">Yoonia vestfoldensis</name>
    <dbReference type="NCBI Taxonomy" id="245188"/>
    <lineage>
        <taxon>Bacteria</taxon>
        <taxon>Pseudomonadati</taxon>
        <taxon>Pseudomonadota</taxon>
        <taxon>Alphaproteobacteria</taxon>
        <taxon>Rhodobacterales</taxon>
        <taxon>Paracoccaceae</taxon>
        <taxon>Yoonia</taxon>
    </lineage>
</organism>
<sequence length="189" mass="20108">MKQLTFWLAMTLATATAGAAQDLQPKMAQFVTEHVMDWATDPIIVDAIIAQNAITGRYDQAKIDELDALWMAQAGMPGVPLIDDVLQNPTSDFLRQRVAASAGTISEVFVMDARGLNVAAAEATSDYWQGDEAKFSETFPKGPNAMHFGEVELDGSSGEVQAQVSISIVDSTGAVVGAMTIGINLSTLI</sequence>
<name>A0A1Y0EHP6_9RHOB</name>
<gene>
    <name evidence="2" type="ORF">LOKVESSMR4R_03673</name>
</gene>
<dbReference type="RefSeq" id="WP_087211760.1">
    <property type="nucleotide sequence ID" value="NZ_CP021431.1"/>
</dbReference>
<evidence type="ECO:0000313" key="3">
    <source>
        <dbReference type="Proteomes" id="UP000195273"/>
    </source>
</evidence>
<dbReference type="AlphaFoldDB" id="A0A1Y0EHP6"/>
<dbReference type="STRING" id="1122181.GCA_000382265_01138"/>
<proteinExistence type="predicted"/>
<dbReference type="EMBL" id="CP021431">
    <property type="protein sequence ID" value="ARU02939.1"/>
    <property type="molecule type" value="Genomic_DNA"/>
</dbReference>
<keyword evidence="3" id="KW-1185">Reference proteome</keyword>
<evidence type="ECO:0000256" key="1">
    <source>
        <dbReference type="SAM" id="SignalP"/>
    </source>
</evidence>
<feature type="signal peptide" evidence="1">
    <location>
        <begin position="1"/>
        <end position="19"/>
    </location>
</feature>
<dbReference type="Proteomes" id="UP000195273">
    <property type="component" value="Chromosome"/>
</dbReference>
<accession>A0A1Y0EHP6</accession>
<feature type="chain" id="PRO_5012191909" evidence="1">
    <location>
        <begin position="20"/>
        <end position="189"/>
    </location>
</feature>
<keyword evidence="1" id="KW-0732">Signal</keyword>
<evidence type="ECO:0000313" key="2">
    <source>
        <dbReference type="EMBL" id="ARU02939.1"/>
    </source>
</evidence>
<dbReference type="KEGG" id="lvs:LOKVESSMR4R_03673"/>